<sequence>MPAPLDVIIRKHVAPMAKQEGVPRKGRYFRLEGEHGHTLLYFDTFNLYQTELCFEVGFALLPLTYWDFTCQLYEGGGAPTIPGRESIFLYSWLMPPDEWSYRPAEKPPYTFRRRWSLNDLGDLDSLGAALAQRVQEEAFPRMRQLLDLEFALAELRTPTFATQLALASDAARELVLMLDTLDPERVEELLADPVQPRNALFEGWVRERVARRTAER</sequence>
<comment type="caution">
    <text evidence="1">The sequence shown here is derived from an EMBL/GenBank/DDBJ whole genome shotgun (WGS) entry which is preliminary data.</text>
</comment>
<evidence type="ECO:0000313" key="1">
    <source>
        <dbReference type="EMBL" id="GAA2053404.1"/>
    </source>
</evidence>
<evidence type="ECO:0008006" key="3">
    <source>
        <dbReference type="Google" id="ProtNLM"/>
    </source>
</evidence>
<dbReference type="RefSeq" id="WP_344670137.1">
    <property type="nucleotide sequence ID" value="NZ_BAAAQN010000056.1"/>
</dbReference>
<dbReference type="EMBL" id="BAAAQN010000056">
    <property type="protein sequence ID" value="GAA2053404.1"/>
    <property type="molecule type" value="Genomic_DNA"/>
</dbReference>
<keyword evidence="2" id="KW-1185">Reference proteome</keyword>
<dbReference type="Proteomes" id="UP001500751">
    <property type="component" value="Unassembled WGS sequence"/>
</dbReference>
<name>A0ABP5GSC3_9ACTN</name>
<protein>
    <recommendedName>
        <fullName evidence="3">DUF4304 domain-containing protein</fullName>
    </recommendedName>
</protein>
<evidence type="ECO:0000313" key="2">
    <source>
        <dbReference type="Proteomes" id="UP001500751"/>
    </source>
</evidence>
<gene>
    <name evidence="1" type="ORF">GCM10009839_71530</name>
</gene>
<proteinExistence type="predicted"/>
<reference evidence="2" key="1">
    <citation type="journal article" date="2019" name="Int. J. Syst. Evol. Microbiol.">
        <title>The Global Catalogue of Microorganisms (GCM) 10K type strain sequencing project: providing services to taxonomists for standard genome sequencing and annotation.</title>
        <authorList>
            <consortium name="The Broad Institute Genomics Platform"/>
            <consortium name="The Broad Institute Genome Sequencing Center for Infectious Disease"/>
            <person name="Wu L."/>
            <person name="Ma J."/>
        </authorList>
    </citation>
    <scope>NUCLEOTIDE SEQUENCE [LARGE SCALE GENOMIC DNA]</scope>
    <source>
        <strain evidence="2">JCM 16014</strain>
    </source>
</reference>
<accession>A0ABP5GSC3</accession>
<organism evidence="1 2">
    <name type="scientific">Catenulispora yoronensis</name>
    <dbReference type="NCBI Taxonomy" id="450799"/>
    <lineage>
        <taxon>Bacteria</taxon>
        <taxon>Bacillati</taxon>
        <taxon>Actinomycetota</taxon>
        <taxon>Actinomycetes</taxon>
        <taxon>Catenulisporales</taxon>
        <taxon>Catenulisporaceae</taxon>
        <taxon>Catenulispora</taxon>
    </lineage>
</organism>